<evidence type="ECO:0000259" key="2">
    <source>
        <dbReference type="PROSITE" id="PS00028"/>
    </source>
</evidence>
<organism evidence="3 4">
    <name type="scientific">Heterorhabditis bacteriophora</name>
    <name type="common">Entomopathogenic nematode worm</name>
    <dbReference type="NCBI Taxonomy" id="37862"/>
    <lineage>
        <taxon>Eukaryota</taxon>
        <taxon>Metazoa</taxon>
        <taxon>Ecdysozoa</taxon>
        <taxon>Nematoda</taxon>
        <taxon>Chromadorea</taxon>
        <taxon>Rhabditida</taxon>
        <taxon>Rhabditina</taxon>
        <taxon>Rhabditomorpha</taxon>
        <taxon>Strongyloidea</taxon>
        <taxon>Heterorhabditidae</taxon>
        <taxon>Heterorhabditis</taxon>
    </lineage>
</organism>
<feature type="region of interest" description="Disordered" evidence="1">
    <location>
        <begin position="249"/>
        <end position="335"/>
    </location>
</feature>
<reference evidence="4" key="1">
    <citation type="submission" date="2016-11" db="UniProtKB">
        <authorList>
            <consortium name="WormBaseParasite"/>
        </authorList>
    </citation>
    <scope>IDENTIFICATION</scope>
</reference>
<dbReference type="AlphaFoldDB" id="A0A1I7XC91"/>
<feature type="compositionally biased region" description="Acidic residues" evidence="1">
    <location>
        <begin position="293"/>
        <end position="304"/>
    </location>
</feature>
<dbReference type="WBParaSite" id="Hba_15258">
    <property type="protein sequence ID" value="Hba_15258"/>
    <property type="gene ID" value="Hba_15258"/>
</dbReference>
<accession>A0A1I7XC91</accession>
<dbReference type="InterPro" id="IPR013087">
    <property type="entry name" value="Znf_C2H2_type"/>
</dbReference>
<evidence type="ECO:0000313" key="3">
    <source>
        <dbReference type="Proteomes" id="UP000095283"/>
    </source>
</evidence>
<proteinExistence type="predicted"/>
<dbReference type="PROSITE" id="PS00028">
    <property type="entry name" value="ZINC_FINGER_C2H2_1"/>
    <property type="match status" value="1"/>
</dbReference>
<evidence type="ECO:0000313" key="4">
    <source>
        <dbReference type="WBParaSite" id="Hba_15258"/>
    </source>
</evidence>
<feature type="region of interest" description="Disordered" evidence="1">
    <location>
        <begin position="38"/>
        <end position="59"/>
    </location>
</feature>
<feature type="compositionally biased region" description="Basic and acidic residues" evidence="1">
    <location>
        <begin position="252"/>
        <end position="266"/>
    </location>
</feature>
<keyword evidence="3" id="KW-1185">Reference proteome</keyword>
<dbReference type="Proteomes" id="UP000095283">
    <property type="component" value="Unplaced"/>
</dbReference>
<evidence type="ECO:0000256" key="1">
    <source>
        <dbReference type="SAM" id="MobiDB-lite"/>
    </source>
</evidence>
<protein>
    <submittedName>
        <fullName evidence="4">C2H2-type domain-containing protein</fullName>
    </submittedName>
</protein>
<feature type="domain" description="C2H2-type" evidence="2">
    <location>
        <begin position="226"/>
        <end position="247"/>
    </location>
</feature>
<feature type="region of interest" description="Disordered" evidence="1">
    <location>
        <begin position="446"/>
        <end position="478"/>
    </location>
</feature>
<sequence length="691" mass="77393">MFRSLVNFISHKRTFCRGLHQAAMANTAAVAIMKKAEEKSEKGDVKEKEPKKHAKNPANLKRTNIVGALNKRIVNVEIPIPGHTDMLDLHTLPRISKEVPVTILENGVHKIVGEIPTTLAQKESLPDDRVILLMPQDHSSKYREMQLRNRRDTGSKQDVVREISGVEIQCLERFAKFAPTLTDSGNCQCLHSSCTHIRSFGSIQALAFHVSMKHSKRVGPNNNIPCLLCNRQLKTWSSFQQHVNRVHKHVKAEHNQFRSEENDASGKKKTLKGKNVNGSPRTRSLSPDYTGSDLDEREDDEEEVPPALPQQPALESSHKDEVEGDDGQVDDEPPQLIMMTRGRREIKVPKKYRDGEEIITRSASKANESPKDVEKLVKKDVIEEKFDQDKVVVKKEDNSLNDIEDNNFCSDIQFVVRSLVNNTALDETISTSWNAHSRDVSLAPSISVSESGETPADGHKISKNAVTNKKSAPKIEKKSISSKFLTDRSLKKRSNSHDDTSISTQVSAVIVRKAVKNVKVAIASLSKQDDSDSSDTLENIRKEEPVTRPSRNRKRPDWMDKEDYVIESNKKQRRDEDTPVVINDDACTSAADTDVVTENTSLVARGFRPGFVIPRRKKITDSMDQSGKKSESRSSSTGPPTLMATDFVLPESRPTASTPKKNMMLDAFDMSLIACFKDVIQNISGYFVLLF</sequence>
<feature type="region of interest" description="Disordered" evidence="1">
    <location>
        <begin position="526"/>
        <end position="560"/>
    </location>
</feature>
<feature type="compositionally biased region" description="Basic and acidic residues" evidence="1">
    <location>
        <begin position="38"/>
        <end position="50"/>
    </location>
</feature>
<feature type="compositionally biased region" description="Polar residues" evidence="1">
    <location>
        <begin position="276"/>
        <end position="289"/>
    </location>
</feature>
<feature type="region of interest" description="Disordered" evidence="1">
    <location>
        <begin position="615"/>
        <end position="660"/>
    </location>
</feature>
<feature type="compositionally biased region" description="Acidic residues" evidence="1">
    <location>
        <begin position="322"/>
        <end position="333"/>
    </location>
</feature>
<name>A0A1I7XC91_HETBA</name>